<dbReference type="RefSeq" id="WP_144885065.1">
    <property type="nucleotide sequence ID" value="NZ_VLLE01000003.1"/>
</dbReference>
<comment type="caution">
    <text evidence="1">The sequence shown here is derived from an EMBL/GenBank/DDBJ whole genome shotgun (WGS) entry which is preliminary data.</text>
</comment>
<proteinExistence type="predicted"/>
<keyword evidence="2" id="KW-1185">Reference proteome</keyword>
<reference evidence="1 2" key="1">
    <citation type="journal article" date="2015" name="Stand. Genomic Sci.">
        <title>Genomic Encyclopedia of Bacterial and Archaeal Type Strains, Phase III: the genomes of soil and plant-associated and newly described type strains.</title>
        <authorList>
            <person name="Whitman W.B."/>
            <person name="Woyke T."/>
            <person name="Klenk H.P."/>
            <person name="Zhou Y."/>
            <person name="Lilburn T.G."/>
            <person name="Beck B.J."/>
            <person name="De Vos P."/>
            <person name="Vandamme P."/>
            <person name="Eisen J.A."/>
            <person name="Garrity G."/>
            <person name="Hugenholtz P."/>
            <person name="Kyrpides N.C."/>
        </authorList>
    </citation>
    <scope>NUCLEOTIDE SEQUENCE [LARGE SCALE GENOMIC DNA]</scope>
    <source>
        <strain evidence="1 2">CGMCC 1.7271</strain>
    </source>
</reference>
<evidence type="ECO:0000313" key="1">
    <source>
        <dbReference type="EMBL" id="TWI82979.1"/>
    </source>
</evidence>
<gene>
    <name evidence="1" type="ORF">IQ13_1084</name>
</gene>
<dbReference type="EMBL" id="VLLE01000003">
    <property type="protein sequence ID" value="TWI82979.1"/>
    <property type="molecule type" value="Genomic_DNA"/>
</dbReference>
<organism evidence="1 2">
    <name type="scientific">Lacibacter cauensis</name>
    <dbReference type="NCBI Taxonomy" id="510947"/>
    <lineage>
        <taxon>Bacteria</taxon>
        <taxon>Pseudomonadati</taxon>
        <taxon>Bacteroidota</taxon>
        <taxon>Chitinophagia</taxon>
        <taxon>Chitinophagales</taxon>
        <taxon>Chitinophagaceae</taxon>
        <taxon>Lacibacter</taxon>
    </lineage>
</organism>
<dbReference type="OrthoDB" id="965211at2"/>
<dbReference type="Proteomes" id="UP000316167">
    <property type="component" value="Unassembled WGS sequence"/>
</dbReference>
<name>A0A562SNT8_9BACT</name>
<protein>
    <submittedName>
        <fullName evidence="1">Uncharacterized protein</fullName>
    </submittedName>
</protein>
<evidence type="ECO:0000313" key="2">
    <source>
        <dbReference type="Proteomes" id="UP000316167"/>
    </source>
</evidence>
<dbReference type="AlphaFoldDB" id="A0A562SNT8"/>
<accession>A0A562SNT8</accession>
<sequence>MHLQLIEGQYTVQESIELLTQLLQVKIKFHESKIEQTSSEEDISYRESRLRYLQQELANLRSLISSNNGTVQMSATIQVQLKQTTYETIAA</sequence>